<dbReference type="PANTHER" id="PTHR32546:SF26">
    <property type="entry name" value="SMOG, ISOFORM D"/>
    <property type="match status" value="1"/>
</dbReference>
<comment type="subcellular location">
    <subcellularLocation>
        <location evidence="1">Cell membrane</location>
        <topology evidence="1">Multi-pass membrane protein</topology>
    </subcellularLocation>
</comment>
<evidence type="ECO:0000256" key="4">
    <source>
        <dbReference type="ARBA" id="ARBA00022729"/>
    </source>
</evidence>
<dbReference type="OrthoDB" id="9970547at2759"/>
<evidence type="ECO:0000256" key="9">
    <source>
        <dbReference type="SAM" id="Phobius"/>
    </source>
</evidence>
<dbReference type="EMBL" id="CAJPWZ010001672">
    <property type="protein sequence ID" value="CAG2220779.1"/>
    <property type="molecule type" value="Genomic_DNA"/>
</dbReference>
<comment type="similarity">
    <text evidence="2">Belongs to the G-protein coupled receptor 3 family.</text>
</comment>
<keyword evidence="9" id="KW-1133">Transmembrane helix</keyword>
<dbReference type="InterPro" id="IPR054714">
    <property type="entry name" value="GPR158_179_extracellular"/>
</dbReference>
<evidence type="ECO:0000256" key="6">
    <source>
        <dbReference type="ARBA" id="ARBA00023170"/>
    </source>
</evidence>
<feature type="transmembrane region" description="Helical" evidence="9">
    <location>
        <begin position="125"/>
        <end position="148"/>
    </location>
</feature>
<dbReference type="InterPro" id="IPR043458">
    <property type="entry name" value="GPR158/179"/>
</dbReference>
<comment type="caution">
    <text evidence="11">The sequence shown here is derived from an EMBL/GenBank/DDBJ whole genome shotgun (WGS) entry which is preliminary data.</text>
</comment>
<keyword evidence="6" id="KW-0675">Receptor</keyword>
<reference evidence="11" key="1">
    <citation type="submission" date="2021-03" db="EMBL/GenBank/DDBJ databases">
        <authorList>
            <person name="Bekaert M."/>
        </authorList>
    </citation>
    <scope>NUCLEOTIDE SEQUENCE</scope>
</reference>
<keyword evidence="7" id="KW-0325">Glycoprotein</keyword>
<keyword evidence="9" id="KW-0812">Transmembrane</keyword>
<keyword evidence="12" id="KW-1185">Reference proteome</keyword>
<dbReference type="Proteomes" id="UP000683360">
    <property type="component" value="Unassembled WGS sequence"/>
</dbReference>
<keyword evidence="3" id="KW-1003">Cell membrane</keyword>
<evidence type="ECO:0000256" key="5">
    <source>
        <dbReference type="ARBA" id="ARBA00023040"/>
    </source>
</evidence>
<evidence type="ECO:0000313" key="12">
    <source>
        <dbReference type="Proteomes" id="UP000683360"/>
    </source>
</evidence>
<organism evidence="11 12">
    <name type="scientific">Mytilus edulis</name>
    <name type="common">Blue mussel</name>
    <dbReference type="NCBI Taxonomy" id="6550"/>
    <lineage>
        <taxon>Eukaryota</taxon>
        <taxon>Metazoa</taxon>
        <taxon>Spiralia</taxon>
        <taxon>Lophotrochozoa</taxon>
        <taxon>Mollusca</taxon>
        <taxon>Bivalvia</taxon>
        <taxon>Autobranchia</taxon>
        <taxon>Pteriomorphia</taxon>
        <taxon>Mytilida</taxon>
        <taxon>Mytiloidea</taxon>
        <taxon>Mytilidae</taxon>
        <taxon>Mytilinae</taxon>
        <taxon>Mytilus</taxon>
    </lineage>
</organism>
<keyword evidence="8" id="KW-0807">Transducer</keyword>
<evidence type="ECO:0000256" key="1">
    <source>
        <dbReference type="ARBA" id="ARBA00004651"/>
    </source>
</evidence>
<feature type="domain" description="GPR158/179 extracellular" evidence="10">
    <location>
        <begin position="10"/>
        <end position="87"/>
    </location>
</feature>
<keyword evidence="5" id="KW-0297">G-protein coupled receptor</keyword>
<evidence type="ECO:0000256" key="8">
    <source>
        <dbReference type="ARBA" id="ARBA00023224"/>
    </source>
</evidence>
<name>A0A8S3SS89_MYTED</name>
<accession>A0A8S3SS89</accession>
<dbReference type="GO" id="GO:0005886">
    <property type="term" value="C:plasma membrane"/>
    <property type="evidence" value="ECO:0007669"/>
    <property type="project" value="UniProtKB-SubCell"/>
</dbReference>
<evidence type="ECO:0000256" key="3">
    <source>
        <dbReference type="ARBA" id="ARBA00022475"/>
    </source>
</evidence>
<protein>
    <recommendedName>
        <fullName evidence="10">GPR158/179 extracellular domain-containing protein</fullName>
    </recommendedName>
</protein>
<proteinExistence type="inferred from homology"/>
<evidence type="ECO:0000256" key="7">
    <source>
        <dbReference type="ARBA" id="ARBA00023180"/>
    </source>
</evidence>
<dbReference type="PANTHER" id="PTHR32546">
    <property type="entry name" value="G-PROTEIN COUPLED RECEPTOR 158-RELATED"/>
    <property type="match status" value="1"/>
</dbReference>
<sequence>MKARWQTNFVMLKKIHIETHDQSVVTVDVKLDYLQITQCPGPFYQANAFKNTAKCHYQSTYCIPTPGRIPDKRYAIGNYKCECRQGYEYIFNDNAWFYDGQTIENEYQKMEAGLPNRFDTLKCRIAGASAVVANWILIGLLPVALAILNRS</sequence>
<gene>
    <name evidence="11" type="ORF">MEDL_34247</name>
</gene>
<dbReference type="AlphaFoldDB" id="A0A8S3SS89"/>
<evidence type="ECO:0000256" key="2">
    <source>
        <dbReference type="ARBA" id="ARBA00007242"/>
    </source>
</evidence>
<dbReference type="GO" id="GO:0004930">
    <property type="term" value="F:G protein-coupled receptor activity"/>
    <property type="evidence" value="ECO:0007669"/>
    <property type="project" value="UniProtKB-KW"/>
</dbReference>
<dbReference type="Pfam" id="PF22572">
    <property type="entry name" value="GPR158_179_EC"/>
    <property type="match status" value="1"/>
</dbReference>
<evidence type="ECO:0000313" key="11">
    <source>
        <dbReference type="EMBL" id="CAG2220779.1"/>
    </source>
</evidence>
<keyword evidence="4" id="KW-0732">Signal</keyword>
<keyword evidence="9" id="KW-0472">Membrane</keyword>
<evidence type="ECO:0000259" key="10">
    <source>
        <dbReference type="Pfam" id="PF22572"/>
    </source>
</evidence>